<dbReference type="Proteomes" id="UP001198242">
    <property type="component" value="Unassembled WGS sequence"/>
</dbReference>
<proteinExistence type="predicted"/>
<name>A0AAE3JAV1_9FIRM</name>
<sequence length="128" mass="15723">MKCVKRRLTKRIDKTYNDKFYKTNKKLMDILSEGEQWGHKPANQEYAKEKVKEFYRELKSTKERKEYIDRGSRLSYVHLLVNVKYAFMKSDFIWVCHELQDILHYEDIFQNRIKYNVLDLIEEYIGEK</sequence>
<dbReference type="RefSeq" id="WP_022231162.1">
    <property type="nucleotide sequence ID" value="NZ_JAJEQM010000028.1"/>
</dbReference>
<accession>A0AAE3JAV1</accession>
<organism evidence="1 2">
    <name type="scientific">Hominilimicola fabiformis</name>
    <dbReference type="NCBI Taxonomy" id="2885356"/>
    <lineage>
        <taxon>Bacteria</taxon>
        <taxon>Bacillati</taxon>
        <taxon>Bacillota</taxon>
        <taxon>Clostridia</taxon>
        <taxon>Eubacteriales</taxon>
        <taxon>Oscillospiraceae</taxon>
        <taxon>Hominilimicola</taxon>
    </lineage>
</organism>
<gene>
    <name evidence="1" type="ORF">LKE05_13630</name>
</gene>
<dbReference type="EMBL" id="JAJEQM010000028">
    <property type="protein sequence ID" value="MCC2211821.1"/>
    <property type="molecule type" value="Genomic_DNA"/>
</dbReference>
<evidence type="ECO:0000313" key="2">
    <source>
        <dbReference type="Proteomes" id="UP001198242"/>
    </source>
</evidence>
<protein>
    <submittedName>
        <fullName evidence="1">Uncharacterized protein</fullName>
    </submittedName>
</protein>
<keyword evidence="2" id="KW-1185">Reference proteome</keyword>
<dbReference type="AlphaFoldDB" id="A0AAE3JAV1"/>
<reference evidence="1 2" key="1">
    <citation type="submission" date="2021-10" db="EMBL/GenBank/DDBJ databases">
        <title>Anaerobic single-cell dispensing facilitates the cultivation of human gut bacteria.</title>
        <authorList>
            <person name="Afrizal A."/>
        </authorList>
    </citation>
    <scope>NUCLEOTIDE SEQUENCE [LARGE SCALE GENOMIC DNA]</scope>
    <source>
        <strain evidence="1 2">CLA-AA-H232</strain>
    </source>
</reference>
<comment type="caution">
    <text evidence="1">The sequence shown here is derived from an EMBL/GenBank/DDBJ whole genome shotgun (WGS) entry which is preliminary data.</text>
</comment>
<evidence type="ECO:0000313" key="1">
    <source>
        <dbReference type="EMBL" id="MCC2211821.1"/>
    </source>
</evidence>